<reference evidence="4 5" key="1">
    <citation type="journal article" date="2016" name="Proc. Natl. Acad. Sci. U.S.A.">
        <title>Lipid metabolic changes in an early divergent fungus govern the establishment of a mutualistic symbiosis with endobacteria.</title>
        <authorList>
            <person name="Lastovetsky O.A."/>
            <person name="Gaspar M.L."/>
            <person name="Mondo S.J."/>
            <person name="LaButti K.M."/>
            <person name="Sandor L."/>
            <person name="Grigoriev I.V."/>
            <person name="Henry S.A."/>
            <person name="Pawlowska T.E."/>
        </authorList>
    </citation>
    <scope>NUCLEOTIDE SEQUENCE [LARGE SCALE GENOMIC DNA]</scope>
    <source>
        <strain evidence="4 5">ATCC 52813</strain>
    </source>
</reference>
<feature type="region of interest" description="Disordered" evidence="2">
    <location>
        <begin position="1"/>
        <end position="49"/>
    </location>
</feature>
<dbReference type="SUPFAM" id="SSF57756">
    <property type="entry name" value="Retrovirus zinc finger-like domains"/>
    <property type="match status" value="1"/>
</dbReference>
<proteinExistence type="predicted"/>
<accession>A0A2G4SQ02</accession>
<dbReference type="EMBL" id="KZ303853">
    <property type="protein sequence ID" value="PHZ10851.1"/>
    <property type="molecule type" value="Genomic_DNA"/>
</dbReference>
<evidence type="ECO:0000313" key="5">
    <source>
        <dbReference type="Proteomes" id="UP000242254"/>
    </source>
</evidence>
<dbReference type="GO" id="GO:0008270">
    <property type="term" value="F:zinc ion binding"/>
    <property type="evidence" value="ECO:0007669"/>
    <property type="project" value="UniProtKB-KW"/>
</dbReference>
<sequence>MVLPHNAHKPPNRVGYQDHKSDRSNSSQSHSTSPIPYSKIHERSPKTRESLLLNSKPSVQSSTAQSHVDNPSNQQKIIIETTHIGVSQSAGSLFFDVSSRAETMREIYMAAFRQFNDFVGQRIHRSGNNRFLDVNFDIDENRAAALKAGLAFNDGSVIITPSVAMKPGSMIKRVNLDRLPWLRTSDLLDGLKATFQNYGEIRDIGVVKDADSGTFLGAGYVILDCSPELNTDNDDPFLQLSHIIEWVNPDGSKNGNIFIHAYWKDLPTYCKYCHESGHSASECNKSPSGKRVCFACLKSGHIRANCPEKIKSSKKCRRHPVPSDARLSSVVESSAVVLSPPLEDLAKPPTIHSCEAIESPSQVSDVEVDVVNPNSSQSTEAETCSDTYNSPTRPVNSLSTDNDVTQAHSEILTLETTRFGSPTDSFPPQEEFMECDNDEIAKTTLPVINQSACSSNASKYAPRPKRNAKPPLRYEDDSRYH</sequence>
<dbReference type="InterPro" id="IPR036875">
    <property type="entry name" value="Znf_CCHC_sf"/>
</dbReference>
<keyword evidence="1" id="KW-0863">Zinc-finger</keyword>
<feature type="compositionally biased region" description="Basic and acidic residues" evidence="2">
    <location>
        <begin position="472"/>
        <end position="481"/>
    </location>
</feature>
<dbReference type="RefSeq" id="XP_023464559.1">
    <property type="nucleotide sequence ID" value="XM_023609080.1"/>
</dbReference>
<keyword evidence="1" id="KW-0479">Metal-binding</keyword>
<gene>
    <name evidence="4" type="ORF">RHIMIDRAFT_238995</name>
</gene>
<protein>
    <recommendedName>
        <fullName evidence="3">CCHC-type domain-containing protein</fullName>
    </recommendedName>
</protein>
<keyword evidence="5" id="KW-1185">Reference proteome</keyword>
<feature type="compositionally biased region" description="Basic and acidic residues" evidence="2">
    <location>
        <begin position="39"/>
        <end position="49"/>
    </location>
</feature>
<dbReference type="AlphaFoldDB" id="A0A2G4SQ02"/>
<evidence type="ECO:0000256" key="1">
    <source>
        <dbReference type="PROSITE-ProRule" id="PRU00047"/>
    </source>
</evidence>
<organism evidence="4 5">
    <name type="scientific">Rhizopus microsporus ATCC 52813</name>
    <dbReference type="NCBI Taxonomy" id="1340429"/>
    <lineage>
        <taxon>Eukaryota</taxon>
        <taxon>Fungi</taxon>
        <taxon>Fungi incertae sedis</taxon>
        <taxon>Mucoromycota</taxon>
        <taxon>Mucoromycotina</taxon>
        <taxon>Mucoromycetes</taxon>
        <taxon>Mucorales</taxon>
        <taxon>Mucorineae</taxon>
        <taxon>Rhizopodaceae</taxon>
        <taxon>Rhizopus</taxon>
    </lineage>
</organism>
<evidence type="ECO:0000259" key="3">
    <source>
        <dbReference type="PROSITE" id="PS50158"/>
    </source>
</evidence>
<keyword evidence="1" id="KW-0862">Zinc</keyword>
<dbReference type="GO" id="GO:0003676">
    <property type="term" value="F:nucleic acid binding"/>
    <property type="evidence" value="ECO:0007669"/>
    <property type="project" value="InterPro"/>
</dbReference>
<name>A0A2G4SQ02_RHIZD</name>
<dbReference type="PROSITE" id="PS50158">
    <property type="entry name" value="ZF_CCHC"/>
    <property type="match status" value="1"/>
</dbReference>
<dbReference type="STRING" id="1340429.A0A2G4SQ02"/>
<feature type="region of interest" description="Disordered" evidence="2">
    <location>
        <begin position="451"/>
        <end position="481"/>
    </location>
</feature>
<feature type="domain" description="CCHC-type" evidence="3">
    <location>
        <begin position="293"/>
        <end position="308"/>
    </location>
</feature>
<dbReference type="GeneID" id="35440070"/>
<dbReference type="SMART" id="SM00343">
    <property type="entry name" value="ZnF_C2HC"/>
    <property type="match status" value="2"/>
</dbReference>
<feature type="compositionally biased region" description="Polar residues" evidence="2">
    <location>
        <begin position="24"/>
        <end position="35"/>
    </location>
</feature>
<feature type="compositionally biased region" description="Basic residues" evidence="2">
    <location>
        <begin position="1"/>
        <end position="11"/>
    </location>
</feature>
<dbReference type="InterPro" id="IPR001878">
    <property type="entry name" value="Znf_CCHC"/>
</dbReference>
<feature type="region of interest" description="Disordered" evidence="2">
    <location>
        <begin position="373"/>
        <end position="401"/>
    </location>
</feature>
<evidence type="ECO:0000313" key="4">
    <source>
        <dbReference type="EMBL" id="PHZ10851.1"/>
    </source>
</evidence>
<dbReference type="Gene3D" id="4.10.60.10">
    <property type="entry name" value="Zinc finger, CCHC-type"/>
    <property type="match status" value="1"/>
</dbReference>
<dbReference type="Proteomes" id="UP000242254">
    <property type="component" value="Unassembled WGS sequence"/>
</dbReference>
<evidence type="ECO:0000256" key="2">
    <source>
        <dbReference type="SAM" id="MobiDB-lite"/>
    </source>
</evidence>